<proteinExistence type="predicted"/>
<dbReference type="Proteomes" id="UP000002035">
    <property type="component" value="Unassembled WGS sequence"/>
</dbReference>
<reference evidence="3" key="1">
    <citation type="journal article" date="2012" name="MBio">
        <title>Comparative genome analysis of Trichophyton rubrum and related dermatophytes reveals candidate genes involved in infection.</title>
        <authorList>
            <person name="Martinez D.A."/>
            <person name="Oliver B.G."/>
            <person name="Graeser Y."/>
            <person name="Goldberg J.M."/>
            <person name="Li W."/>
            <person name="Martinez-Rossi N.M."/>
            <person name="Monod M."/>
            <person name="Shelest E."/>
            <person name="Barton R.C."/>
            <person name="Birch E."/>
            <person name="Brakhage A.A."/>
            <person name="Chen Z."/>
            <person name="Gurr S.J."/>
            <person name="Heiman D."/>
            <person name="Heitman J."/>
            <person name="Kosti I."/>
            <person name="Rossi A."/>
            <person name="Saif S."/>
            <person name="Samalova M."/>
            <person name="Saunders C.W."/>
            <person name="Shea T."/>
            <person name="Summerbell R.C."/>
            <person name="Xu J."/>
            <person name="Young S."/>
            <person name="Zeng Q."/>
            <person name="Birren B.W."/>
            <person name="Cuomo C.A."/>
            <person name="White T.C."/>
        </authorList>
    </citation>
    <scope>NUCLEOTIDE SEQUENCE [LARGE SCALE GENOMIC DNA]</scope>
    <source>
        <strain evidence="3">ATCC MYA-4605 / CBS 113480</strain>
    </source>
</reference>
<name>C5FH28_ARTOC</name>
<dbReference type="VEuPathDB" id="FungiDB:MCYG_01477"/>
<evidence type="ECO:0000256" key="1">
    <source>
        <dbReference type="SAM" id="MobiDB-lite"/>
    </source>
</evidence>
<dbReference type="GeneID" id="9230681"/>
<dbReference type="AlphaFoldDB" id="C5FH28"/>
<dbReference type="HOGENOM" id="CLU_2084312_0_0_1"/>
<organism evidence="2 3">
    <name type="scientific">Arthroderma otae (strain ATCC MYA-4605 / CBS 113480)</name>
    <name type="common">Microsporum canis</name>
    <dbReference type="NCBI Taxonomy" id="554155"/>
    <lineage>
        <taxon>Eukaryota</taxon>
        <taxon>Fungi</taxon>
        <taxon>Dikarya</taxon>
        <taxon>Ascomycota</taxon>
        <taxon>Pezizomycotina</taxon>
        <taxon>Eurotiomycetes</taxon>
        <taxon>Eurotiomycetidae</taxon>
        <taxon>Onygenales</taxon>
        <taxon>Arthrodermataceae</taxon>
        <taxon>Microsporum</taxon>
    </lineage>
</organism>
<keyword evidence="3" id="KW-1185">Reference proteome</keyword>
<feature type="region of interest" description="Disordered" evidence="1">
    <location>
        <begin position="1"/>
        <end position="32"/>
    </location>
</feature>
<protein>
    <submittedName>
        <fullName evidence="2">Uncharacterized protein</fullName>
    </submittedName>
</protein>
<accession>C5FH28</accession>
<evidence type="ECO:0000313" key="3">
    <source>
        <dbReference type="Proteomes" id="UP000002035"/>
    </source>
</evidence>
<sequence length="117" mass="13574">MLHSSKESQAEPSSAIPHRSSYLVGQQKKSTREPMCYRTHAELVHSGYQACHWRRHHSLATYHTSELWGIYAKASIWDGTIFDTQDDKTWHFMSVETSIRCLANWFPIGYRSSREAS</sequence>
<dbReference type="EMBL" id="DS995702">
    <property type="protein sequence ID" value="EEQ28658.1"/>
    <property type="molecule type" value="Genomic_DNA"/>
</dbReference>
<dbReference type="RefSeq" id="XP_002848543.1">
    <property type="nucleotide sequence ID" value="XM_002848497.1"/>
</dbReference>
<gene>
    <name evidence="2" type="ORF">MCYG_01477</name>
</gene>
<evidence type="ECO:0000313" key="2">
    <source>
        <dbReference type="EMBL" id="EEQ28658.1"/>
    </source>
</evidence>